<evidence type="ECO:0000313" key="1">
    <source>
        <dbReference type="EMBL" id="ANF29687.1"/>
    </source>
</evidence>
<organism evidence="1 2">
    <name type="scientific">Catopsilia pomona nucleopolyhedrovirus</name>
    <dbReference type="NCBI Taxonomy" id="1850906"/>
    <lineage>
        <taxon>Viruses</taxon>
        <taxon>Viruses incertae sedis</taxon>
        <taxon>Naldaviricetes</taxon>
        <taxon>Lefavirales</taxon>
        <taxon>Baculoviridae</taxon>
        <taxon>Alphabaculovirus</taxon>
        <taxon>Alphabaculovirus capomonae</taxon>
    </lineage>
</organism>
<dbReference type="InterPro" id="IPR007748">
    <property type="entry name" value="AcMNPV_Orf109"/>
</dbReference>
<reference evidence="1 2" key="1">
    <citation type="journal article" date="2016" name="PLoS ONE">
        <title>Genome Sequencing and Analysis of Catopsilia pomona nucleopolyhedrovirus: A Distinct Species in Group I Alphabaculovirus.</title>
        <authorList>
            <person name="Wang J."/>
            <person name="Zhu Z."/>
            <person name="Zhang L."/>
            <person name="Hou D."/>
            <person name="Wang M."/>
            <person name="Arif B."/>
            <person name="Kou Z."/>
            <person name="Wang H."/>
            <person name="Deng F."/>
            <person name="Hu Z."/>
        </authorList>
    </citation>
    <scope>NUCLEOTIDE SEQUENCE [LARGE SCALE GENOMIC DNA]</scope>
    <source>
        <strain evidence="1">416</strain>
    </source>
</reference>
<accession>A0A172WZA5</accession>
<proteinExistence type="predicted"/>
<sequence length="406" mass="46545">MECPLQIKVCISDRFFAFPYNLVEPQNDVGNKLVENLIVYVPTDEDRHYVDKKQFKRFKSVLVYRHEHDVNIDSRSPKKTASATVVYWNPLVPITEIGAGETRVFSVLLTNNLFYCNTMIVHHENPKCPIEFTYPEPDMKTVCKSSFNNSIGGGGSINKNNITSGTAVNVPPPLIQTNLRPIACEVALSHFKELIENNDFLLCFNLETSTMVKILSLKRIFCIFQYRKQAARYVINLPHEEIDTLYNKLNWERTRRLMKGDVPSNCATVNRASLNYVKRAQNLLNIPDYSQTIVEFVKMFQRLIFPYQLVPNVLIKLNNLDQLITSKKFNQLEMYKKIRLFCKNDSIAITSAGIVPINMPDFSVNVFDYSDIANAAYINQVAQRVSTEGVFSSGITISPIKYNYFL</sequence>
<dbReference type="OrthoDB" id="5447at10239"/>
<evidence type="ECO:0000313" key="2">
    <source>
        <dbReference type="Proteomes" id="UP000203996"/>
    </source>
</evidence>
<keyword evidence="2" id="KW-1185">Reference proteome</keyword>
<gene>
    <name evidence="1" type="primary">odv-ec43</name>
    <name evidence="1" type="ORF">CapoNPV_039</name>
</gene>
<name>A0A172WZA5_9ABAC</name>
<dbReference type="RefSeq" id="YP_009255296.1">
    <property type="nucleotide sequence ID" value="NC_030240.1"/>
</dbReference>
<dbReference type="Proteomes" id="UP000203996">
    <property type="component" value="Segment"/>
</dbReference>
<dbReference type="KEGG" id="vg:27924263"/>
<protein>
    <submittedName>
        <fullName evidence="1">Odv-ec43</fullName>
    </submittedName>
</protein>
<dbReference type="GeneID" id="27924263"/>
<dbReference type="EMBL" id="KU565883">
    <property type="protein sequence ID" value="ANF29687.1"/>
    <property type="molecule type" value="Genomic_DNA"/>
</dbReference>
<dbReference type="Pfam" id="PF05054">
    <property type="entry name" value="AcMNPV_Ac109"/>
    <property type="match status" value="1"/>
</dbReference>